<accession>A0A7T8IQK4</accession>
<dbReference type="FunFam" id="3.40.30.10:FF:000039">
    <property type="entry name" value="Glutathione S-transferase domain"/>
    <property type="match status" value="1"/>
</dbReference>
<organism evidence="6">
    <name type="scientific">Shewanella algae</name>
    <dbReference type="NCBI Taxonomy" id="38313"/>
    <lineage>
        <taxon>Bacteria</taxon>
        <taxon>Pseudomonadati</taxon>
        <taxon>Pseudomonadota</taxon>
        <taxon>Gammaproteobacteria</taxon>
        <taxon>Alteromonadales</taxon>
        <taxon>Shewanellaceae</taxon>
        <taxon>Shewanella</taxon>
    </lineage>
</organism>
<feature type="domain" description="GST N-terminal" evidence="4">
    <location>
        <begin position="1"/>
        <end position="80"/>
    </location>
</feature>
<dbReference type="EMBL" id="CP032664">
    <property type="protein sequence ID" value="QQO84829.1"/>
    <property type="molecule type" value="Genomic_DNA"/>
</dbReference>
<dbReference type="Pfam" id="PF00043">
    <property type="entry name" value="GST_C"/>
    <property type="match status" value="1"/>
</dbReference>
<evidence type="ECO:0000256" key="2">
    <source>
        <dbReference type="ARBA" id="ARBA00022679"/>
    </source>
</evidence>
<dbReference type="SFLD" id="SFLDG00358">
    <property type="entry name" value="Main_(cytGST)"/>
    <property type="match status" value="1"/>
</dbReference>
<dbReference type="InterPro" id="IPR004046">
    <property type="entry name" value="GST_C"/>
</dbReference>
<dbReference type="SUPFAM" id="SSF52833">
    <property type="entry name" value="Thioredoxin-like"/>
    <property type="match status" value="1"/>
</dbReference>
<dbReference type="Gene3D" id="1.20.1050.10">
    <property type="match status" value="1"/>
</dbReference>
<dbReference type="SFLD" id="SFLDG01150">
    <property type="entry name" value="Main.1:_Beta-like"/>
    <property type="match status" value="1"/>
</dbReference>
<dbReference type="SFLD" id="SFLDS00019">
    <property type="entry name" value="Glutathione_Transferase_(cytos"/>
    <property type="match status" value="1"/>
</dbReference>
<dbReference type="SUPFAM" id="SSF47616">
    <property type="entry name" value="GST C-terminal domain-like"/>
    <property type="match status" value="1"/>
</dbReference>
<evidence type="ECO:0000256" key="1">
    <source>
        <dbReference type="ARBA" id="ARBA00007409"/>
    </source>
</evidence>
<sequence length="209" mass="23743">MIRLYGTPRSRALRVSWLLEELELSWEFHFVDMAKQQNRTPEFLALNPCGKIPVLEDDGLILTESAAIMLYLAERYGEGRLLPKPGTAASGHHHQWLSFVITELEQPLWTMGKHRFALPEEQRVAAIQATAVWEFNKAAAIAEQWLPDSPFLLGDELTVADILLAHTLNWATIFFEQQIPPKLAAYRDRLNLRPAMKKALDKASANLTD</sequence>
<dbReference type="InterPro" id="IPR040079">
    <property type="entry name" value="Glutathione_S-Trfase"/>
</dbReference>
<dbReference type="PROSITE" id="PS50404">
    <property type="entry name" value="GST_NTER"/>
    <property type="match status" value="1"/>
</dbReference>
<evidence type="ECO:0000256" key="3">
    <source>
        <dbReference type="RuleBase" id="RU003494"/>
    </source>
</evidence>
<dbReference type="AlphaFoldDB" id="A0A7T8IQK4"/>
<evidence type="ECO:0000313" key="6">
    <source>
        <dbReference type="EMBL" id="QQO84829.1"/>
    </source>
</evidence>
<dbReference type="InterPro" id="IPR010987">
    <property type="entry name" value="Glutathione-S-Trfase_C-like"/>
</dbReference>
<evidence type="ECO:0000259" key="5">
    <source>
        <dbReference type="PROSITE" id="PS50405"/>
    </source>
</evidence>
<protein>
    <submittedName>
        <fullName evidence="6">Glutathione S-transferase family protein</fullName>
    </submittedName>
</protein>
<proteinExistence type="inferred from homology"/>
<dbReference type="InterPro" id="IPR036282">
    <property type="entry name" value="Glutathione-S-Trfase_C_sf"/>
</dbReference>
<feature type="domain" description="GST C-terminal" evidence="5">
    <location>
        <begin position="86"/>
        <end position="209"/>
    </location>
</feature>
<keyword evidence="2 6" id="KW-0808">Transferase</keyword>
<dbReference type="Pfam" id="PF02798">
    <property type="entry name" value="GST_N"/>
    <property type="match status" value="1"/>
</dbReference>
<dbReference type="CDD" id="cd03046">
    <property type="entry name" value="GST_N_GTT1_like"/>
    <property type="match status" value="1"/>
</dbReference>
<dbReference type="PANTHER" id="PTHR44051">
    <property type="entry name" value="GLUTATHIONE S-TRANSFERASE-RELATED"/>
    <property type="match status" value="1"/>
</dbReference>
<dbReference type="PROSITE" id="PS50405">
    <property type="entry name" value="GST_CTER"/>
    <property type="match status" value="1"/>
</dbReference>
<dbReference type="InterPro" id="IPR004045">
    <property type="entry name" value="Glutathione_S-Trfase_N"/>
</dbReference>
<dbReference type="InterPro" id="IPR036249">
    <property type="entry name" value="Thioredoxin-like_sf"/>
</dbReference>
<dbReference type="Gene3D" id="3.40.30.10">
    <property type="entry name" value="Glutaredoxin"/>
    <property type="match status" value="1"/>
</dbReference>
<gene>
    <name evidence="6" type="ORF">D7032_17230</name>
</gene>
<name>A0A7T8IQK4_9GAMM</name>
<dbReference type="CDD" id="cd03207">
    <property type="entry name" value="GST_C_8"/>
    <property type="match status" value="1"/>
</dbReference>
<evidence type="ECO:0000259" key="4">
    <source>
        <dbReference type="PROSITE" id="PS50404"/>
    </source>
</evidence>
<dbReference type="RefSeq" id="WP_345861947.1">
    <property type="nucleotide sequence ID" value="NZ_CP032664.1"/>
</dbReference>
<reference evidence="6" key="1">
    <citation type="submission" date="2018-09" db="EMBL/GenBank/DDBJ databases">
        <title>Genome sequencing and analysis.</title>
        <authorList>
            <person name="Huang Y.-T."/>
        </authorList>
    </citation>
    <scope>NUCLEOTIDE SEQUENCE</scope>
    <source>
        <strain evidence="6">HIDE</strain>
    </source>
</reference>
<comment type="similarity">
    <text evidence="1 3">Belongs to the GST superfamily.</text>
</comment>
<dbReference type="PANTHER" id="PTHR44051:SF8">
    <property type="entry name" value="GLUTATHIONE S-TRANSFERASE GSTA"/>
    <property type="match status" value="1"/>
</dbReference>
<dbReference type="GO" id="GO:0016740">
    <property type="term" value="F:transferase activity"/>
    <property type="evidence" value="ECO:0007669"/>
    <property type="project" value="UniProtKB-KW"/>
</dbReference>